<dbReference type="Proteomes" id="UP001476798">
    <property type="component" value="Unassembled WGS sequence"/>
</dbReference>
<accession>A0ABV0MWR3</accession>
<dbReference type="EMBL" id="JAHRIO010011876">
    <property type="protein sequence ID" value="MEQ2162492.1"/>
    <property type="molecule type" value="Genomic_DNA"/>
</dbReference>
<protein>
    <recommendedName>
        <fullName evidence="3">CPC1/SPEF2 domain-containing protein</fullName>
    </recommendedName>
</protein>
<gene>
    <name evidence="4" type="ORF">GOODEAATRI_020303</name>
</gene>
<dbReference type="PANTHER" id="PTHR14919">
    <property type="entry name" value="KPL2-RELATED"/>
    <property type="match status" value="1"/>
</dbReference>
<evidence type="ECO:0000313" key="4">
    <source>
        <dbReference type="EMBL" id="MEQ2162492.1"/>
    </source>
</evidence>
<reference evidence="4 5" key="1">
    <citation type="submission" date="2021-06" db="EMBL/GenBank/DDBJ databases">
        <authorList>
            <person name="Palmer J.M."/>
        </authorList>
    </citation>
    <scope>NUCLEOTIDE SEQUENCE [LARGE SCALE GENOMIC DNA]</scope>
    <source>
        <strain evidence="4 5">GA_2019</strain>
        <tissue evidence="4">Muscle</tissue>
    </source>
</reference>
<evidence type="ECO:0000259" key="3">
    <source>
        <dbReference type="Pfam" id="PF22946"/>
    </source>
</evidence>
<evidence type="ECO:0000256" key="1">
    <source>
        <dbReference type="SAM" id="Coils"/>
    </source>
</evidence>
<keyword evidence="5" id="KW-1185">Reference proteome</keyword>
<feature type="region of interest" description="Disordered" evidence="2">
    <location>
        <begin position="18"/>
        <end position="43"/>
    </location>
</feature>
<dbReference type="PANTHER" id="PTHR14919:SF0">
    <property type="entry name" value="SPERM FLAGELLAR PROTEIN 2"/>
    <property type="match status" value="1"/>
</dbReference>
<comment type="caution">
    <text evidence="4">The sequence shown here is derived from an EMBL/GenBank/DDBJ whole genome shotgun (WGS) entry which is preliminary data.</text>
</comment>
<feature type="coiled-coil region" evidence="1">
    <location>
        <begin position="83"/>
        <end position="128"/>
    </location>
</feature>
<keyword evidence="1" id="KW-0175">Coiled coil</keyword>
<evidence type="ECO:0000313" key="5">
    <source>
        <dbReference type="Proteomes" id="UP001476798"/>
    </source>
</evidence>
<dbReference type="Pfam" id="PF22946">
    <property type="entry name" value="SPEF2_D5"/>
    <property type="match status" value="1"/>
</dbReference>
<organism evidence="4 5">
    <name type="scientific">Goodea atripinnis</name>
    <dbReference type="NCBI Taxonomy" id="208336"/>
    <lineage>
        <taxon>Eukaryota</taxon>
        <taxon>Metazoa</taxon>
        <taxon>Chordata</taxon>
        <taxon>Craniata</taxon>
        <taxon>Vertebrata</taxon>
        <taxon>Euteleostomi</taxon>
        <taxon>Actinopterygii</taxon>
        <taxon>Neopterygii</taxon>
        <taxon>Teleostei</taxon>
        <taxon>Neoteleostei</taxon>
        <taxon>Acanthomorphata</taxon>
        <taxon>Ovalentaria</taxon>
        <taxon>Atherinomorphae</taxon>
        <taxon>Cyprinodontiformes</taxon>
        <taxon>Goodeidae</taxon>
        <taxon>Goodea</taxon>
    </lineage>
</organism>
<name>A0ABV0MWR3_9TELE</name>
<evidence type="ECO:0000256" key="2">
    <source>
        <dbReference type="SAM" id="MobiDB-lite"/>
    </source>
</evidence>
<dbReference type="InterPro" id="IPR054517">
    <property type="entry name" value="SPEF2_D5"/>
</dbReference>
<proteinExistence type="predicted"/>
<sequence length="179" mass="20985">MVQTEIAKFEEKEHKLASSGLVSLSRDQPVPADSSLGGIKQGSGYPGSQNKLILQSNSKYIQGIRQRLKENAVAREERQRRVDRFLMEQVKALEAQQAQLEDQMVRRLMRQTQQEQRLAEQLMQIRRQKEVILENRLFREQQYQEQTERDFQQALDREAVRTAFSHSMGGFIGIYRLQY</sequence>
<dbReference type="InterPro" id="IPR052634">
    <property type="entry name" value="Sperm_flagellar-bone_growth"/>
</dbReference>
<feature type="domain" description="CPC1/SPEF2" evidence="3">
    <location>
        <begin position="108"/>
        <end position="160"/>
    </location>
</feature>